<organism evidence="2 3">
    <name type="scientific">Bacillus paralicheniformis</name>
    <dbReference type="NCBI Taxonomy" id="1648923"/>
    <lineage>
        <taxon>Bacteria</taxon>
        <taxon>Bacillati</taxon>
        <taxon>Bacillota</taxon>
        <taxon>Bacilli</taxon>
        <taxon>Bacillales</taxon>
        <taxon>Bacillaceae</taxon>
        <taxon>Bacillus</taxon>
    </lineage>
</organism>
<evidence type="ECO:0000313" key="2">
    <source>
        <dbReference type="EMBL" id="MDE1455632.1"/>
    </source>
</evidence>
<dbReference type="InterPro" id="IPR041427">
    <property type="entry name" value="AbiJ-NTD3"/>
</dbReference>
<dbReference type="Proteomes" id="UP001216709">
    <property type="component" value="Unassembled WGS sequence"/>
</dbReference>
<evidence type="ECO:0000313" key="3">
    <source>
        <dbReference type="Proteomes" id="UP001216709"/>
    </source>
</evidence>
<comment type="caution">
    <text evidence="2">The sequence shown here is derived from an EMBL/GenBank/DDBJ whole genome shotgun (WGS) entry which is preliminary data.</text>
</comment>
<dbReference type="AlphaFoldDB" id="A0AAW6KJA9"/>
<evidence type="ECO:0000259" key="1">
    <source>
        <dbReference type="Pfam" id="PF18860"/>
    </source>
</evidence>
<accession>A0AAW6KJA9</accession>
<protein>
    <recommendedName>
        <fullName evidence="1">AbiJ-NTD3 domain-containing protein</fullName>
    </recommendedName>
</protein>
<reference evidence="2" key="1">
    <citation type="submission" date="2022-12" db="EMBL/GenBank/DDBJ databases">
        <title>Draft Genome Sequences of Bacillus licheniformis and Bacillus paralicheniformis strains isolated from Irish skim milk powders.</title>
        <authorList>
            <person name="Lourenco A."/>
            <person name="Li F."/>
            <person name="Geraldine D."/>
            <person name="Tobin J.T."/>
            <person name="Butler F."/>
            <person name="Jordan K."/>
            <person name="Obrien T."/>
        </authorList>
    </citation>
    <scope>NUCLEOTIDE SEQUENCE</scope>
    <source>
        <strain evidence="2">3370</strain>
    </source>
</reference>
<gene>
    <name evidence="2" type="ORF">PVN32_26420</name>
</gene>
<proteinExistence type="predicted"/>
<feature type="non-terminal residue" evidence="2">
    <location>
        <position position="122"/>
    </location>
</feature>
<dbReference type="EMBL" id="JARAFO010000629">
    <property type="protein sequence ID" value="MDE1455632.1"/>
    <property type="molecule type" value="Genomic_DNA"/>
</dbReference>
<dbReference type="Pfam" id="PF18860">
    <property type="entry name" value="AbiJ_NTD3"/>
    <property type="match status" value="1"/>
</dbReference>
<sequence length="122" mass="14923">MNRISDITKREILDFSRDGIDIDEVFETKKVTYPYFGRMNELDFLKRLYDLKSMPSLDFRFSNAEGEIWQHTVNNDDYPHCWVFEDERFQLTYGNDEIYLRFICEVFNPAVRFEKGYWKEFL</sequence>
<feature type="domain" description="AbiJ-NTD3" evidence="1">
    <location>
        <begin position="3"/>
        <end position="121"/>
    </location>
</feature>
<name>A0AAW6KJA9_9BACI</name>